<keyword evidence="2" id="KW-0949">S-adenosyl-L-methionine</keyword>
<reference evidence="8" key="1">
    <citation type="submission" date="2016-10" db="EMBL/GenBank/DDBJ databases">
        <authorList>
            <person name="Varghese N."/>
            <person name="Submissions S."/>
        </authorList>
    </citation>
    <scope>NUCLEOTIDE SEQUENCE [LARGE SCALE GENOMIC DNA]</scope>
    <source>
        <strain evidence="8">DSM 46732</strain>
    </source>
</reference>
<dbReference type="SFLD" id="SFLDG01082">
    <property type="entry name" value="B12-binding_domain_containing"/>
    <property type="match status" value="1"/>
</dbReference>
<dbReference type="NCBIfam" id="NF040546">
    <property type="entry name" value="rSAM_CUAEP"/>
    <property type="match status" value="1"/>
</dbReference>
<evidence type="ECO:0000259" key="6">
    <source>
        <dbReference type="PROSITE" id="PS51918"/>
    </source>
</evidence>
<evidence type="ECO:0000313" key="7">
    <source>
        <dbReference type="EMBL" id="SDP76525.1"/>
    </source>
</evidence>
<comment type="cofactor">
    <cofactor evidence="1">
        <name>[4Fe-4S] cluster</name>
        <dbReference type="ChEBI" id="CHEBI:49883"/>
    </cofactor>
</comment>
<dbReference type="PANTHER" id="PTHR43409">
    <property type="entry name" value="ANAEROBIC MAGNESIUM-PROTOPORPHYRIN IX MONOMETHYL ESTER CYCLASE-RELATED"/>
    <property type="match status" value="1"/>
</dbReference>
<dbReference type="Pfam" id="PF04055">
    <property type="entry name" value="Radical_SAM"/>
    <property type="match status" value="1"/>
</dbReference>
<dbReference type="InterPro" id="IPR006638">
    <property type="entry name" value="Elp3/MiaA/NifB-like_rSAM"/>
</dbReference>
<dbReference type="InterPro" id="IPR051198">
    <property type="entry name" value="BchE-like"/>
</dbReference>
<dbReference type="STRING" id="405564.SAMN04487905_108205"/>
<evidence type="ECO:0000256" key="3">
    <source>
        <dbReference type="ARBA" id="ARBA00022723"/>
    </source>
</evidence>
<dbReference type="PANTHER" id="PTHR43409:SF7">
    <property type="entry name" value="BLL1977 PROTEIN"/>
    <property type="match status" value="1"/>
</dbReference>
<dbReference type="InterPro" id="IPR058240">
    <property type="entry name" value="rSAM_sf"/>
</dbReference>
<dbReference type="CDD" id="cd01335">
    <property type="entry name" value="Radical_SAM"/>
    <property type="match status" value="1"/>
</dbReference>
<dbReference type="SMART" id="SM00729">
    <property type="entry name" value="Elp3"/>
    <property type="match status" value="1"/>
</dbReference>
<name>A0A1H0VE83_9ACTN</name>
<keyword evidence="5" id="KW-0411">Iron-sulfur</keyword>
<dbReference type="GO" id="GO:0046872">
    <property type="term" value="F:metal ion binding"/>
    <property type="evidence" value="ECO:0007669"/>
    <property type="project" value="UniProtKB-KW"/>
</dbReference>
<keyword evidence="8" id="KW-1185">Reference proteome</keyword>
<keyword evidence="3" id="KW-0479">Metal-binding</keyword>
<dbReference type="GO" id="GO:0003824">
    <property type="term" value="F:catalytic activity"/>
    <property type="evidence" value="ECO:0007669"/>
    <property type="project" value="InterPro"/>
</dbReference>
<protein>
    <submittedName>
        <fullName evidence="7">Radical SAM superfamily enzyme YgiQ, UPF0313 family</fullName>
    </submittedName>
</protein>
<organism evidence="7 8">
    <name type="scientific">Actinopolyspora xinjiangensis</name>
    <dbReference type="NCBI Taxonomy" id="405564"/>
    <lineage>
        <taxon>Bacteria</taxon>
        <taxon>Bacillati</taxon>
        <taxon>Actinomycetota</taxon>
        <taxon>Actinomycetes</taxon>
        <taxon>Actinopolysporales</taxon>
        <taxon>Actinopolysporaceae</taxon>
        <taxon>Actinopolyspora</taxon>
    </lineage>
</organism>
<dbReference type="InterPro" id="IPR054699">
    <property type="entry name" value="rSAM_CUAEP"/>
</dbReference>
<dbReference type="RefSeq" id="WP_244515529.1">
    <property type="nucleotide sequence ID" value="NZ_FNJR01000008.1"/>
</dbReference>
<evidence type="ECO:0000256" key="4">
    <source>
        <dbReference type="ARBA" id="ARBA00023004"/>
    </source>
</evidence>
<evidence type="ECO:0000256" key="1">
    <source>
        <dbReference type="ARBA" id="ARBA00001966"/>
    </source>
</evidence>
<dbReference type="GO" id="GO:0005829">
    <property type="term" value="C:cytosol"/>
    <property type="evidence" value="ECO:0007669"/>
    <property type="project" value="TreeGrafter"/>
</dbReference>
<evidence type="ECO:0000256" key="2">
    <source>
        <dbReference type="ARBA" id="ARBA00022691"/>
    </source>
</evidence>
<dbReference type="EMBL" id="FNJR01000008">
    <property type="protein sequence ID" value="SDP76525.1"/>
    <property type="molecule type" value="Genomic_DNA"/>
</dbReference>
<feature type="domain" description="Radical SAM core" evidence="6">
    <location>
        <begin position="167"/>
        <end position="400"/>
    </location>
</feature>
<gene>
    <name evidence="7" type="ORF">SAMN04487905_108205</name>
</gene>
<dbReference type="Gene3D" id="3.80.30.20">
    <property type="entry name" value="tm_1862 like domain"/>
    <property type="match status" value="1"/>
</dbReference>
<dbReference type="GO" id="GO:0051536">
    <property type="term" value="F:iron-sulfur cluster binding"/>
    <property type="evidence" value="ECO:0007669"/>
    <property type="project" value="UniProtKB-KW"/>
</dbReference>
<accession>A0A1H0VE83</accession>
<dbReference type="SFLD" id="SFLDS00029">
    <property type="entry name" value="Radical_SAM"/>
    <property type="match status" value="1"/>
</dbReference>
<evidence type="ECO:0000256" key="5">
    <source>
        <dbReference type="ARBA" id="ARBA00023014"/>
    </source>
</evidence>
<dbReference type="Proteomes" id="UP000199497">
    <property type="component" value="Unassembled WGS sequence"/>
</dbReference>
<dbReference type="SUPFAM" id="SSF102114">
    <property type="entry name" value="Radical SAM enzymes"/>
    <property type="match status" value="1"/>
</dbReference>
<dbReference type="PROSITE" id="PS51918">
    <property type="entry name" value="RADICAL_SAM"/>
    <property type="match status" value="1"/>
</dbReference>
<dbReference type="AlphaFoldDB" id="A0A1H0VE83"/>
<dbReference type="InterPro" id="IPR007197">
    <property type="entry name" value="rSAM"/>
</dbReference>
<dbReference type="InterPro" id="IPR023404">
    <property type="entry name" value="rSAM_horseshoe"/>
</dbReference>
<keyword evidence="4" id="KW-0408">Iron</keyword>
<evidence type="ECO:0000313" key="8">
    <source>
        <dbReference type="Proteomes" id="UP000199497"/>
    </source>
</evidence>
<sequence>MQVVLLSTYEIGRQPFGLASPAAWLRRAGHSVHCVDLSTQKLEGNTVREADLIACYAPMHTATRLANTVIQKLVSLNPEAHLCFYGLYAPMNEDYLRSLGVQTILGGEFEQGLCDLVERLARDDAAGRDPTSQIEPRVSLERQEFVTPDRGVLPALDHYAHFIDSAGQARTVGYTEATRGCKHTCRHCPIVPVYGGRFRVVQQQVVLDDIDNLVRTGAEHITFGDPDFLNAPGHARKLVEALHSRHPDITYDVTIKVEHLVKHAQLLPTLAETNCALVTCAVESFDEHALEVLDKQHSPQDFEYALEQLRAAGIALNPTFVAFMPYVSLEGYLDFLRTLHRLDLVGNVAPVQYAIRLLIPRGSLLLDRPETQAVIGEFDEEALCYPWTHPDPRMDQLHTDVSDYVERVQNSEVSRAEIFRNVLTLAHRAAGLPAPSAAEFPTDEPDLAPHVDEPWYCCAEPTTNQLLQLEVGV</sequence>
<proteinExistence type="predicted"/>